<evidence type="ECO:0000313" key="2">
    <source>
        <dbReference type="Proteomes" id="UP000276133"/>
    </source>
</evidence>
<dbReference type="Proteomes" id="UP000276133">
    <property type="component" value="Unassembled WGS sequence"/>
</dbReference>
<proteinExistence type="predicted"/>
<accession>A0A3M7RK74</accession>
<protein>
    <submittedName>
        <fullName evidence="1">Uncharacterized protein</fullName>
    </submittedName>
</protein>
<gene>
    <name evidence="1" type="ORF">BpHYR1_042887</name>
</gene>
<reference evidence="1 2" key="1">
    <citation type="journal article" date="2018" name="Sci. Rep.">
        <title>Genomic signatures of local adaptation to the degree of environmental predictability in rotifers.</title>
        <authorList>
            <person name="Franch-Gras L."/>
            <person name="Hahn C."/>
            <person name="Garcia-Roger E.M."/>
            <person name="Carmona M.J."/>
            <person name="Serra M."/>
            <person name="Gomez A."/>
        </authorList>
    </citation>
    <scope>NUCLEOTIDE SEQUENCE [LARGE SCALE GENOMIC DNA]</scope>
    <source>
        <strain evidence="1">HYR1</strain>
    </source>
</reference>
<organism evidence="1 2">
    <name type="scientific">Brachionus plicatilis</name>
    <name type="common">Marine rotifer</name>
    <name type="synonym">Brachionus muelleri</name>
    <dbReference type="NCBI Taxonomy" id="10195"/>
    <lineage>
        <taxon>Eukaryota</taxon>
        <taxon>Metazoa</taxon>
        <taxon>Spiralia</taxon>
        <taxon>Gnathifera</taxon>
        <taxon>Rotifera</taxon>
        <taxon>Eurotatoria</taxon>
        <taxon>Monogononta</taxon>
        <taxon>Pseudotrocha</taxon>
        <taxon>Ploima</taxon>
        <taxon>Brachionidae</taxon>
        <taxon>Brachionus</taxon>
    </lineage>
</organism>
<keyword evidence="2" id="KW-1185">Reference proteome</keyword>
<dbReference type="AlphaFoldDB" id="A0A3M7RK74"/>
<name>A0A3M7RK74_BRAPC</name>
<evidence type="ECO:0000313" key="1">
    <source>
        <dbReference type="EMBL" id="RNA23941.1"/>
    </source>
</evidence>
<comment type="caution">
    <text evidence="1">The sequence shown here is derived from an EMBL/GenBank/DDBJ whole genome shotgun (WGS) entry which is preliminary data.</text>
</comment>
<sequence length="103" mass="11753">MPCSAIELNEFVALADDRHIRAHGDVDAFEELFAVTESPCGRFSHQKKLEYFEDVVGVGRVDDSGQKAVPFAERVHWHRKIDAARTPKATDCEIFEFVQLYEL</sequence>
<dbReference type="EMBL" id="REGN01003194">
    <property type="protein sequence ID" value="RNA23941.1"/>
    <property type="molecule type" value="Genomic_DNA"/>
</dbReference>